<feature type="binding site" evidence="5">
    <location>
        <position position="63"/>
    </location>
    <ligand>
        <name>Zn(2+)</name>
        <dbReference type="ChEBI" id="CHEBI:29105"/>
    </ligand>
</feature>
<evidence type="ECO:0000259" key="6">
    <source>
        <dbReference type="Pfam" id="PF04952"/>
    </source>
</evidence>
<feature type="domain" description="AstE/AspA barrel-sandwich hybrid" evidence="6">
    <location>
        <begin position="256"/>
        <end position="329"/>
    </location>
</feature>
<keyword evidence="2 5" id="KW-0479">Metal-binding</keyword>
<keyword evidence="9" id="KW-1185">Reference proteome</keyword>
<reference evidence="8 9" key="1">
    <citation type="submission" date="2018-05" db="EMBL/GenBank/DDBJ databases">
        <title>Vibrio limimaris sp. nov., isolated from marine sediment.</title>
        <authorList>
            <person name="Li C.-M."/>
        </authorList>
    </citation>
    <scope>NUCLEOTIDE SEQUENCE [LARGE SCALE GENOMIC DNA]</scope>
    <source>
        <strain evidence="8 9">E4404</strain>
    </source>
</reference>
<evidence type="ECO:0000256" key="1">
    <source>
        <dbReference type="ARBA" id="ARBA00022503"/>
    </source>
</evidence>
<dbReference type="UniPathway" id="UPA00185">
    <property type="reaction ID" value="UER00283"/>
</dbReference>
<comment type="pathway">
    <text evidence="5">Amino-acid degradation; L-arginine degradation via AST pathway; L-glutamate and succinate from L-arginine: step 5/5.</text>
</comment>
<dbReference type="PANTHER" id="PTHR15162:SF7">
    <property type="entry name" value="SUCCINYLGLUTAMATE DESUCCINYLASE"/>
    <property type="match status" value="1"/>
</dbReference>
<dbReference type="GO" id="GO:0019545">
    <property type="term" value="P:L-arginine catabolic process to succinate"/>
    <property type="evidence" value="ECO:0007669"/>
    <property type="project" value="UniProtKB-UniRule"/>
</dbReference>
<dbReference type="PANTHER" id="PTHR15162">
    <property type="entry name" value="ASPARTOACYLASE"/>
    <property type="match status" value="1"/>
</dbReference>
<dbReference type="Gene3D" id="3.40.630.10">
    <property type="entry name" value="Zn peptidases"/>
    <property type="match status" value="1"/>
</dbReference>
<dbReference type="EMBL" id="QFWT01000001">
    <property type="protein sequence ID" value="PWI34820.1"/>
    <property type="molecule type" value="Genomic_DNA"/>
</dbReference>
<feature type="active site" evidence="5">
    <location>
        <position position="219"/>
    </location>
</feature>
<evidence type="ECO:0000313" key="8">
    <source>
        <dbReference type="EMBL" id="PWI34820.1"/>
    </source>
</evidence>
<dbReference type="OrthoDB" id="5290473at2"/>
<dbReference type="Pfam" id="PF24827">
    <property type="entry name" value="AstE_AspA_cat"/>
    <property type="match status" value="1"/>
</dbReference>
<evidence type="ECO:0000313" key="9">
    <source>
        <dbReference type="Proteomes" id="UP000245362"/>
    </source>
</evidence>
<keyword evidence="3 5" id="KW-0378">Hydrolase</keyword>
<dbReference type="GO" id="GO:0019544">
    <property type="term" value="P:L-arginine catabolic process to L-glutamate"/>
    <property type="evidence" value="ECO:0007669"/>
    <property type="project" value="UniProtKB-UniRule"/>
</dbReference>
<feature type="domain" description="Succinylglutamate desuccinylase/Aspartoacylase catalytic" evidence="7">
    <location>
        <begin position="53"/>
        <end position="241"/>
    </location>
</feature>
<feature type="binding site" evidence="5">
    <location>
        <position position="66"/>
    </location>
    <ligand>
        <name>Zn(2+)</name>
        <dbReference type="ChEBI" id="CHEBI:29105"/>
    </ligand>
</feature>
<keyword evidence="1 5" id="KW-0056">Arginine metabolism</keyword>
<dbReference type="GO" id="GO:0016788">
    <property type="term" value="F:hydrolase activity, acting on ester bonds"/>
    <property type="evidence" value="ECO:0007669"/>
    <property type="project" value="UniProtKB-UniRule"/>
</dbReference>
<comment type="function">
    <text evidence="5">Transforms N(2)-succinylglutamate into succinate and glutamate.</text>
</comment>
<comment type="caution">
    <text evidence="8">The sequence shown here is derived from an EMBL/GenBank/DDBJ whole genome shotgun (WGS) entry which is preliminary data.</text>
</comment>
<comment type="catalytic activity">
    <reaction evidence="5">
        <text>N-succinyl-L-glutamate + H2O = L-glutamate + succinate</text>
        <dbReference type="Rhea" id="RHEA:15169"/>
        <dbReference type="ChEBI" id="CHEBI:15377"/>
        <dbReference type="ChEBI" id="CHEBI:29985"/>
        <dbReference type="ChEBI" id="CHEBI:30031"/>
        <dbReference type="ChEBI" id="CHEBI:58763"/>
        <dbReference type="EC" id="3.5.1.96"/>
    </reaction>
</comment>
<evidence type="ECO:0000256" key="4">
    <source>
        <dbReference type="ARBA" id="ARBA00022833"/>
    </source>
</evidence>
<dbReference type="NCBIfam" id="NF003706">
    <property type="entry name" value="PRK05324.1"/>
    <property type="match status" value="1"/>
</dbReference>
<dbReference type="PROSITE" id="PS51257">
    <property type="entry name" value="PROKAR_LIPOPROTEIN"/>
    <property type="match status" value="1"/>
</dbReference>
<dbReference type="Pfam" id="PF04952">
    <property type="entry name" value="AstE_AspA_hybrid"/>
    <property type="match status" value="1"/>
</dbReference>
<comment type="similarity">
    <text evidence="5">Belongs to the AspA/AstE family. Succinylglutamate desuccinylase subfamily.</text>
</comment>
<evidence type="ECO:0000259" key="7">
    <source>
        <dbReference type="Pfam" id="PF24827"/>
    </source>
</evidence>
<dbReference type="SUPFAM" id="SSF53187">
    <property type="entry name" value="Zn-dependent exopeptidases"/>
    <property type="match status" value="1"/>
</dbReference>
<dbReference type="Proteomes" id="UP000245362">
    <property type="component" value="Unassembled WGS sequence"/>
</dbReference>
<name>A0A2U3BDH1_9VIBR</name>
<evidence type="ECO:0000256" key="2">
    <source>
        <dbReference type="ARBA" id="ARBA00022723"/>
    </source>
</evidence>
<protein>
    <recommendedName>
        <fullName evidence="5">Succinylglutamate desuccinylase</fullName>
        <ecNumber evidence="5">3.5.1.96</ecNumber>
    </recommendedName>
</protein>
<gene>
    <name evidence="5" type="primary">astE</name>
    <name evidence="8" type="ORF">DI392_00615</name>
</gene>
<dbReference type="InterPro" id="IPR055438">
    <property type="entry name" value="AstE_AspA_cat"/>
</dbReference>
<accession>A0A2U3BDH1</accession>
<proteinExistence type="inferred from homology"/>
<dbReference type="InterPro" id="IPR016681">
    <property type="entry name" value="SuccinylGlu_desuccinylase"/>
</dbReference>
<dbReference type="PIRSF" id="PIRSF017020">
    <property type="entry name" value="AstE"/>
    <property type="match status" value="1"/>
</dbReference>
<sequence length="342" mass="38510">MVDPLFRQSFLYDALVLDRDIHPGQMQLSSGACVNVLGRGLVEVVPPRVTEETKHIILSAGIHGDETAPMELLDLILADILNETVAVKEHCLFMLCHPEATAQHSRYIDENLNRLFNKEQKEQSKEMQISQVLKSVVQGFFESVPESNRWHLDMHSSIRQSHHYTFAVSPKVKKPTRSRELISFLQKGAVEAVLLANAPASTFSWFSAEHFGAQALTVELGRVAPLGQNDLIKLTSFELALRGLITAELSHLEEQPIETYRVTQTIKRMSEDFGFNFAQDVENFTTFEHGQVLGHDGEKLLFAKSDDEAVVFANDKVAIGQRAALMVCKVETRYEEDQIVYD</sequence>
<dbReference type="RefSeq" id="WP_109317974.1">
    <property type="nucleotide sequence ID" value="NZ_QFWT01000001.1"/>
</dbReference>
<evidence type="ECO:0000256" key="5">
    <source>
        <dbReference type="HAMAP-Rule" id="MF_00767"/>
    </source>
</evidence>
<dbReference type="GO" id="GO:0009017">
    <property type="term" value="F:succinylglutamate desuccinylase activity"/>
    <property type="evidence" value="ECO:0007669"/>
    <property type="project" value="UniProtKB-EC"/>
</dbReference>
<dbReference type="AlphaFoldDB" id="A0A2U3BDH1"/>
<feature type="binding site" evidence="5">
    <location>
        <position position="155"/>
    </location>
    <ligand>
        <name>Zn(2+)</name>
        <dbReference type="ChEBI" id="CHEBI:29105"/>
    </ligand>
</feature>
<dbReference type="HAMAP" id="MF_00767">
    <property type="entry name" value="Arg_catab_AstE"/>
    <property type="match status" value="1"/>
</dbReference>
<keyword evidence="4 5" id="KW-0862">Zinc</keyword>
<dbReference type="EC" id="3.5.1.96" evidence="5"/>
<dbReference type="InterPro" id="IPR007036">
    <property type="entry name" value="Aste_AspA_hybrid_dom"/>
</dbReference>
<comment type="cofactor">
    <cofactor evidence="5">
        <name>Zn(2+)</name>
        <dbReference type="ChEBI" id="CHEBI:29105"/>
    </cofactor>
    <text evidence="5">Binds 1 zinc ion per subunit.</text>
</comment>
<dbReference type="GO" id="GO:0008270">
    <property type="term" value="F:zinc ion binding"/>
    <property type="evidence" value="ECO:0007669"/>
    <property type="project" value="UniProtKB-UniRule"/>
</dbReference>
<dbReference type="InterPro" id="IPR050178">
    <property type="entry name" value="AspA/AstE_fam"/>
</dbReference>
<organism evidence="8 9">
    <name type="scientific">Vibrio albus</name>
    <dbReference type="NCBI Taxonomy" id="2200953"/>
    <lineage>
        <taxon>Bacteria</taxon>
        <taxon>Pseudomonadati</taxon>
        <taxon>Pseudomonadota</taxon>
        <taxon>Gammaproteobacteria</taxon>
        <taxon>Vibrionales</taxon>
        <taxon>Vibrionaceae</taxon>
        <taxon>Vibrio</taxon>
    </lineage>
</organism>
<evidence type="ECO:0000256" key="3">
    <source>
        <dbReference type="ARBA" id="ARBA00022801"/>
    </source>
</evidence>